<evidence type="ECO:0000313" key="2">
    <source>
        <dbReference type="Proteomes" id="UP000005631"/>
    </source>
</evidence>
<keyword evidence="2" id="KW-1185">Reference proteome</keyword>
<dbReference type="AlphaFoldDB" id="G8R5Z7"/>
<dbReference type="STRING" id="926562.Oweho_0123"/>
<reference evidence="1 2" key="1">
    <citation type="journal article" date="2012" name="Stand. Genomic Sci.">
        <title>Genome sequence of the orange-pigmented seawater bacterium Owenweeksia hongkongensis type strain (UST20020801(T)).</title>
        <authorList>
            <person name="Riedel T."/>
            <person name="Held B."/>
            <person name="Nolan M."/>
            <person name="Lucas S."/>
            <person name="Lapidus A."/>
            <person name="Tice H."/>
            <person name="Del Rio T.G."/>
            <person name="Cheng J.F."/>
            <person name="Han C."/>
            <person name="Tapia R."/>
            <person name="Goodwin L.A."/>
            <person name="Pitluck S."/>
            <person name="Liolios K."/>
            <person name="Mavromatis K."/>
            <person name="Pagani I."/>
            <person name="Ivanova N."/>
            <person name="Mikhailova N."/>
            <person name="Pati A."/>
            <person name="Chen A."/>
            <person name="Palaniappan K."/>
            <person name="Rohde M."/>
            <person name="Tindall B.J."/>
            <person name="Detter J.C."/>
            <person name="Goker M."/>
            <person name="Woyke T."/>
            <person name="Bristow J."/>
            <person name="Eisen J.A."/>
            <person name="Markowitz V."/>
            <person name="Hugenholtz P."/>
            <person name="Klenk H.P."/>
            <person name="Kyrpides N.C."/>
        </authorList>
    </citation>
    <scope>NUCLEOTIDE SEQUENCE</scope>
    <source>
        <strain evidence="2">DSM 17368 / JCM 12287 / NRRL B-23963</strain>
    </source>
</reference>
<protein>
    <submittedName>
        <fullName evidence="1">Uncharacterized protein</fullName>
    </submittedName>
</protein>
<dbReference type="KEGG" id="oho:Oweho_0123"/>
<sequence>MQTQDTAVSKLFIGIDIHKKSWRINTATDLFKGKGFTMPLEPEGLKNYVQTHFNVRHGHSP</sequence>
<evidence type="ECO:0000313" key="1">
    <source>
        <dbReference type="EMBL" id="AEV31145.1"/>
    </source>
</evidence>
<organism evidence="1 2">
    <name type="scientific">Owenweeksia hongkongensis (strain DSM 17368 / CIP 108786 / JCM 12287 / NRRL B-23963 / UST20020801)</name>
    <dbReference type="NCBI Taxonomy" id="926562"/>
    <lineage>
        <taxon>Bacteria</taxon>
        <taxon>Pseudomonadati</taxon>
        <taxon>Bacteroidota</taxon>
        <taxon>Flavobacteriia</taxon>
        <taxon>Flavobacteriales</taxon>
        <taxon>Owenweeksiaceae</taxon>
        <taxon>Owenweeksia</taxon>
    </lineage>
</organism>
<dbReference type="EMBL" id="CP003156">
    <property type="protein sequence ID" value="AEV31145.1"/>
    <property type="molecule type" value="Genomic_DNA"/>
</dbReference>
<dbReference type="Proteomes" id="UP000005631">
    <property type="component" value="Chromosome"/>
</dbReference>
<proteinExistence type="predicted"/>
<dbReference type="HOGENOM" id="CLU_2918239_0_0_10"/>
<gene>
    <name evidence="1" type="ordered locus">Oweho_0123</name>
</gene>
<accession>G8R5Z7</accession>
<name>G8R5Z7_OWEHD</name>